<dbReference type="Gene3D" id="6.10.140.2220">
    <property type="match status" value="1"/>
</dbReference>
<dbReference type="OMA" id="DYDWGNM"/>
<dbReference type="eggNOG" id="ENOG502RYG3">
    <property type="taxonomic scope" value="Eukaryota"/>
</dbReference>
<dbReference type="InterPro" id="IPR002893">
    <property type="entry name" value="Znf_MYND"/>
</dbReference>
<dbReference type="PROSITE" id="PS01360">
    <property type="entry name" value="ZF_MYND_1"/>
    <property type="match status" value="1"/>
</dbReference>
<protein>
    <submittedName>
        <fullName evidence="7">Zinc finger domain-containing mynd-type</fullName>
    </submittedName>
</protein>
<evidence type="ECO:0000313" key="8">
    <source>
        <dbReference type="Proteomes" id="UP000016923"/>
    </source>
</evidence>
<sequence length="449" mass="50815">MASISTIPTNPTGSLRERCSQCSATGEQLFLCSGCRAVRFCGRAHQTSNWPEHKALCHRIKRERAKVAKEEDLVRNATDDFMTPANAFETAVGNFWDFYNTRPYMRARFALADDLRLTGTLDGAREALVHFRDMLRLCRGDNLGIRDVVPALMLRLDLDQECYDFVKWWQTHNANGTYDYGDMSQPYLDLHGADALETPDFFGDFTSLNHIVSLLLLKMKLLIDIRNIKVARKIPSASRLPTELVLMLEPNMLRSPLSKTMFQGKTTAQLLEMEAKLVRQTCLLGGLAVETNQHFVADLLDADLALGTEPTPYSKGSWEQSVTVVKQVYGAFYETEGVLELLHDARACAAMESEVEIPDFMKGERRRNPQNPRTPEEMLKDVSINRIWGYLDYAVENASYLGTWSERPSVQHYKATLAQLAAYEDEDDEDDEADDDEGLDGEYSFSDSE</sequence>
<dbReference type="Pfam" id="PF01753">
    <property type="entry name" value="zf-MYND"/>
    <property type="match status" value="1"/>
</dbReference>
<evidence type="ECO:0000259" key="6">
    <source>
        <dbReference type="PROSITE" id="PS50865"/>
    </source>
</evidence>
<organism evidence="7 8">
    <name type="scientific">Ophiostoma piceae (strain UAMH 11346)</name>
    <name type="common">Sap stain fungus</name>
    <dbReference type="NCBI Taxonomy" id="1262450"/>
    <lineage>
        <taxon>Eukaryota</taxon>
        <taxon>Fungi</taxon>
        <taxon>Dikarya</taxon>
        <taxon>Ascomycota</taxon>
        <taxon>Pezizomycotina</taxon>
        <taxon>Sordariomycetes</taxon>
        <taxon>Sordariomycetidae</taxon>
        <taxon>Ophiostomatales</taxon>
        <taxon>Ophiostomataceae</taxon>
        <taxon>Ophiostoma</taxon>
    </lineage>
</organism>
<feature type="domain" description="MYND-type" evidence="6">
    <location>
        <begin position="19"/>
        <end position="57"/>
    </location>
</feature>
<dbReference type="AlphaFoldDB" id="S3C2D0"/>
<keyword evidence="1" id="KW-0479">Metal-binding</keyword>
<name>S3C2D0_OPHP1</name>
<dbReference type="GO" id="GO:0008270">
    <property type="term" value="F:zinc ion binding"/>
    <property type="evidence" value="ECO:0007669"/>
    <property type="project" value="UniProtKB-KW"/>
</dbReference>
<feature type="region of interest" description="Disordered" evidence="5">
    <location>
        <begin position="422"/>
        <end position="449"/>
    </location>
</feature>
<accession>S3C2D0</accession>
<evidence type="ECO:0000256" key="5">
    <source>
        <dbReference type="SAM" id="MobiDB-lite"/>
    </source>
</evidence>
<evidence type="ECO:0000256" key="4">
    <source>
        <dbReference type="PROSITE-ProRule" id="PRU00134"/>
    </source>
</evidence>
<dbReference type="Proteomes" id="UP000016923">
    <property type="component" value="Unassembled WGS sequence"/>
</dbReference>
<dbReference type="VEuPathDB" id="FungiDB:F503_08432"/>
<dbReference type="HOGENOM" id="CLU_041470_2_1_1"/>
<evidence type="ECO:0000256" key="3">
    <source>
        <dbReference type="ARBA" id="ARBA00022833"/>
    </source>
</evidence>
<keyword evidence="3" id="KW-0862">Zinc</keyword>
<evidence type="ECO:0000313" key="7">
    <source>
        <dbReference type="EMBL" id="EPE05901.1"/>
    </source>
</evidence>
<proteinExistence type="predicted"/>
<dbReference type="PROSITE" id="PS50865">
    <property type="entry name" value="ZF_MYND_2"/>
    <property type="match status" value="1"/>
</dbReference>
<dbReference type="EMBL" id="KE148155">
    <property type="protein sequence ID" value="EPE05901.1"/>
    <property type="molecule type" value="Genomic_DNA"/>
</dbReference>
<gene>
    <name evidence="7" type="ORF">F503_08432</name>
</gene>
<keyword evidence="8" id="KW-1185">Reference proteome</keyword>
<evidence type="ECO:0000256" key="2">
    <source>
        <dbReference type="ARBA" id="ARBA00022771"/>
    </source>
</evidence>
<dbReference type="OrthoDB" id="5952526at2759"/>
<reference evidence="7 8" key="1">
    <citation type="journal article" date="2013" name="BMC Genomics">
        <title>The genome and transcriptome of the pine saprophyte Ophiostoma piceae, and a comparison with the bark beetle-associated pine pathogen Grosmannia clavigera.</title>
        <authorList>
            <person name="Haridas S."/>
            <person name="Wang Y."/>
            <person name="Lim L."/>
            <person name="Massoumi Alamouti S."/>
            <person name="Jackman S."/>
            <person name="Docking R."/>
            <person name="Robertson G."/>
            <person name="Birol I."/>
            <person name="Bohlmann J."/>
            <person name="Breuil C."/>
        </authorList>
    </citation>
    <scope>NUCLEOTIDE SEQUENCE [LARGE SCALE GENOMIC DNA]</scope>
    <source>
        <strain evidence="7 8">UAMH 11346</strain>
    </source>
</reference>
<feature type="compositionally biased region" description="Acidic residues" evidence="5">
    <location>
        <begin position="423"/>
        <end position="440"/>
    </location>
</feature>
<evidence type="ECO:0000256" key="1">
    <source>
        <dbReference type="ARBA" id="ARBA00022723"/>
    </source>
</evidence>
<dbReference type="SUPFAM" id="SSF144232">
    <property type="entry name" value="HIT/MYND zinc finger-like"/>
    <property type="match status" value="1"/>
</dbReference>
<dbReference type="STRING" id="1262450.S3C2D0"/>
<keyword evidence="2 4" id="KW-0863">Zinc-finger</keyword>